<protein>
    <submittedName>
        <fullName evidence="4">Short-chain dehydrogenase</fullName>
    </submittedName>
</protein>
<sequence length="312" mass="34727">MLAAFKHSMLVTGGTQGLGYYTALEIARNSPSTQVVIASRQHNLKFLKLDLSSLTAVRKFRQTWEENNLPPISALVFNAALQFPGEIEYTEDGFEKTYGISHVGHSLLFALLHPYLADEARVVITSSGTHDPAQKTGLPDAVYRSAGNLAHPPAKLGNGPGRQHYSNTKLSNVLYTYALNRRFNKINRKSGKHWAVTAFDPGLMPGTGLARDATPLERFLWYWILPHIIPLLRMLFSENVHSPQDSGASLARLAVGDDVKGVSGVYFEGRREIKSSQDSYVESKQEDLWIWTVNTIASDEEEKINFALEDLL</sequence>
<proteinExistence type="inferred from homology"/>
<dbReference type="InterPro" id="IPR036291">
    <property type="entry name" value="NAD(P)-bd_dom_sf"/>
</dbReference>
<comment type="similarity">
    <text evidence="1">Belongs to the short-chain dehydrogenases/reductases (SDR) family.</text>
</comment>
<dbReference type="SUPFAM" id="SSF51735">
    <property type="entry name" value="NAD(P)-binding Rossmann-fold domains"/>
    <property type="match status" value="1"/>
</dbReference>
<evidence type="ECO:0000313" key="5">
    <source>
        <dbReference type="Proteomes" id="UP001150941"/>
    </source>
</evidence>
<reference evidence="4" key="2">
    <citation type="journal article" date="2023" name="IMA Fungus">
        <title>Comparative genomic study of the Penicillium genus elucidates a diverse pangenome and 15 lateral gene transfer events.</title>
        <authorList>
            <person name="Petersen C."/>
            <person name="Sorensen T."/>
            <person name="Nielsen M.R."/>
            <person name="Sondergaard T.E."/>
            <person name="Sorensen J.L."/>
            <person name="Fitzpatrick D.A."/>
            <person name="Frisvad J.C."/>
            <person name="Nielsen K.L."/>
        </authorList>
    </citation>
    <scope>NUCLEOTIDE SEQUENCE</scope>
    <source>
        <strain evidence="4">IBT 19713</strain>
    </source>
</reference>
<dbReference type="PANTHER" id="PTHR24320:SF152">
    <property type="entry name" value="SHORT-CHAIN DEHYDROGENASE_REDUCTASE FAMILY PROTEIN"/>
    <property type="match status" value="1"/>
</dbReference>
<accession>A0A9W9PK75</accession>
<evidence type="ECO:0000256" key="2">
    <source>
        <dbReference type="ARBA" id="ARBA00022857"/>
    </source>
</evidence>
<dbReference type="Gene3D" id="3.40.50.720">
    <property type="entry name" value="NAD(P)-binding Rossmann-like Domain"/>
    <property type="match status" value="1"/>
</dbReference>
<dbReference type="AlphaFoldDB" id="A0A9W9PK75"/>
<dbReference type="InterPro" id="IPR002347">
    <property type="entry name" value="SDR_fam"/>
</dbReference>
<dbReference type="Proteomes" id="UP001150941">
    <property type="component" value="Unassembled WGS sequence"/>
</dbReference>
<keyword evidence="3" id="KW-0560">Oxidoreductase</keyword>
<dbReference type="EMBL" id="JAPQKS010000002">
    <property type="protein sequence ID" value="KAJ5247213.1"/>
    <property type="molecule type" value="Genomic_DNA"/>
</dbReference>
<dbReference type="RefSeq" id="XP_058334634.1">
    <property type="nucleotide sequence ID" value="XM_058471493.1"/>
</dbReference>
<evidence type="ECO:0000256" key="1">
    <source>
        <dbReference type="ARBA" id="ARBA00006484"/>
    </source>
</evidence>
<name>A0A9W9PK75_9EURO</name>
<dbReference type="PANTHER" id="PTHR24320">
    <property type="entry name" value="RETINOL DEHYDROGENASE"/>
    <property type="match status" value="1"/>
</dbReference>
<dbReference type="Pfam" id="PF00106">
    <property type="entry name" value="adh_short"/>
    <property type="match status" value="1"/>
</dbReference>
<keyword evidence="5" id="KW-1185">Reference proteome</keyword>
<organism evidence="4 5">
    <name type="scientific">Penicillium chermesinum</name>
    <dbReference type="NCBI Taxonomy" id="63820"/>
    <lineage>
        <taxon>Eukaryota</taxon>
        <taxon>Fungi</taxon>
        <taxon>Dikarya</taxon>
        <taxon>Ascomycota</taxon>
        <taxon>Pezizomycotina</taxon>
        <taxon>Eurotiomycetes</taxon>
        <taxon>Eurotiomycetidae</taxon>
        <taxon>Eurotiales</taxon>
        <taxon>Aspergillaceae</taxon>
        <taxon>Penicillium</taxon>
    </lineage>
</organism>
<comment type="caution">
    <text evidence="4">The sequence shown here is derived from an EMBL/GenBank/DDBJ whole genome shotgun (WGS) entry which is preliminary data.</text>
</comment>
<evidence type="ECO:0000256" key="3">
    <source>
        <dbReference type="ARBA" id="ARBA00023002"/>
    </source>
</evidence>
<reference evidence="4" key="1">
    <citation type="submission" date="2022-11" db="EMBL/GenBank/DDBJ databases">
        <authorList>
            <person name="Petersen C."/>
        </authorList>
    </citation>
    <scope>NUCLEOTIDE SEQUENCE</scope>
    <source>
        <strain evidence="4">IBT 19713</strain>
    </source>
</reference>
<dbReference type="GO" id="GO:0016491">
    <property type="term" value="F:oxidoreductase activity"/>
    <property type="evidence" value="ECO:0007669"/>
    <property type="project" value="UniProtKB-KW"/>
</dbReference>
<dbReference type="OrthoDB" id="542013at2759"/>
<dbReference type="GeneID" id="83198796"/>
<gene>
    <name evidence="4" type="ORF">N7468_002196</name>
</gene>
<keyword evidence="2" id="KW-0521">NADP</keyword>
<evidence type="ECO:0000313" key="4">
    <source>
        <dbReference type="EMBL" id="KAJ5247213.1"/>
    </source>
</evidence>